<dbReference type="Proteomes" id="UP000688137">
    <property type="component" value="Unassembled WGS sequence"/>
</dbReference>
<organism evidence="1 2">
    <name type="scientific">Paramecium primaurelia</name>
    <dbReference type="NCBI Taxonomy" id="5886"/>
    <lineage>
        <taxon>Eukaryota</taxon>
        <taxon>Sar</taxon>
        <taxon>Alveolata</taxon>
        <taxon>Ciliophora</taxon>
        <taxon>Intramacronucleata</taxon>
        <taxon>Oligohymenophorea</taxon>
        <taxon>Peniculida</taxon>
        <taxon>Parameciidae</taxon>
        <taxon>Paramecium</taxon>
    </lineage>
</organism>
<keyword evidence="2" id="KW-1185">Reference proteome</keyword>
<sequence>MFACCGKKKKERKHASLGNLHQLNLICQDGLYFDKNLKIITEFNKTNFCDTLQGNCKYYCPICFKYYDCMLHTTCCSNYVCHVCAVQSLANKMYNCHYCRNDHCKYVDVDPAHQLKIYIDSHTKL</sequence>
<protein>
    <submittedName>
        <fullName evidence="1">Uncharacterized protein</fullName>
    </submittedName>
</protein>
<dbReference type="AlphaFoldDB" id="A0A8S1KIC2"/>
<evidence type="ECO:0000313" key="2">
    <source>
        <dbReference type="Proteomes" id="UP000688137"/>
    </source>
</evidence>
<comment type="caution">
    <text evidence="1">The sequence shown here is derived from an EMBL/GenBank/DDBJ whole genome shotgun (WGS) entry which is preliminary data.</text>
</comment>
<accession>A0A8S1KIC2</accession>
<reference evidence="1" key="1">
    <citation type="submission" date="2021-01" db="EMBL/GenBank/DDBJ databases">
        <authorList>
            <consortium name="Genoscope - CEA"/>
            <person name="William W."/>
        </authorList>
    </citation>
    <scope>NUCLEOTIDE SEQUENCE</scope>
</reference>
<evidence type="ECO:0000313" key="1">
    <source>
        <dbReference type="EMBL" id="CAD8054447.1"/>
    </source>
</evidence>
<dbReference type="OMA" id="FNKTNFC"/>
<name>A0A8S1KIC2_PARPR</name>
<gene>
    <name evidence="1" type="ORF">PPRIM_AZ9-3.1.T0220034</name>
</gene>
<dbReference type="EMBL" id="CAJJDM010000020">
    <property type="protein sequence ID" value="CAD8054447.1"/>
    <property type="molecule type" value="Genomic_DNA"/>
</dbReference>
<proteinExistence type="predicted"/>